<evidence type="ECO:0000313" key="1">
    <source>
        <dbReference type="EMBL" id="KAF1957858.1"/>
    </source>
</evidence>
<sequence length="70" mass="7785">MILSMYNPQIHRPPLLAPSFFTLLFYASPSTQSAASRRERTAVSANTPPPKIATSRFMAVREDVWGLGCM</sequence>
<dbReference type="AlphaFoldDB" id="A0A6A5TZI9"/>
<evidence type="ECO:0000313" key="2">
    <source>
        <dbReference type="Proteomes" id="UP000800035"/>
    </source>
</evidence>
<proteinExistence type="predicted"/>
<protein>
    <submittedName>
        <fullName evidence="1">Uncharacterized protein</fullName>
    </submittedName>
</protein>
<dbReference type="Proteomes" id="UP000800035">
    <property type="component" value="Unassembled WGS sequence"/>
</dbReference>
<keyword evidence="2" id="KW-1185">Reference proteome</keyword>
<gene>
    <name evidence="1" type="ORF">CC80DRAFT_34851</name>
</gene>
<organism evidence="1 2">
    <name type="scientific">Byssothecium circinans</name>
    <dbReference type="NCBI Taxonomy" id="147558"/>
    <lineage>
        <taxon>Eukaryota</taxon>
        <taxon>Fungi</taxon>
        <taxon>Dikarya</taxon>
        <taxon>Ascomycota</taxon>
        <taxon>Pezizomycotina</taxon>
        <taxon>Dothideomycetes</taxon>
        <taxon>Pleosporomycetidae</taxon>
        <taxon>Pleosporales</taxon>
        <taxon>Massarineae</taxon>
        <taxon>Massarinaceae</taxon>
        <taxon>Byssothecium</taxon>
    </lineage>
</organism>
<name>A0A6A5TZI9_9PLEO</name>
<dbReference type="EMBL" id="ML976988">
    <property type="protein sequence ID" value="KAF1957858.1"/>
    <property type="molecule type" value="Genomic_DNA"/>
</dbReference>
<reference evidence="1" key="1">
    <citation type="journal article" date="2020" name="Stud. Mycol.">
        <title>101 Dothideomycetes genomes: a test case for predicting lifestyles and emergence of pathogens.</title>
        <authorList>
            <person name="Haridas S."/>
            <person name="Albert R."/>
            <person name="Binder M."/>
            <person name="Bloem J."/>
            <person name="Labutti K."/>
            <person name="Salamov A."/>
            <person name="Andreopoulos B."/>
            <person name="Baker S."/>
            <person name="Barry K."/>
            <person name="Bills G."/>
            <person name="Bluhm B."/>
            <person name="Cannon C."/>
            <person name="Castanera R."/>
            <person name="Culley D."/>
            <person name="Daum C."/>
            <person name="Ezra D."/>
            <person name="Gonzalez J."/>
            <person name="Henrissat B."/>
            <person name="Kuo A."/>
            <person name="Liang C."/>
            <person name="Lipzen A."/>
            <person name="Lutzoni F."/>
            <person name="Magnuson J."/>
            <person name="Mondo S."/>
            <person name="Nolan M."/>
            <person name="Ohm R."/>
            <person name="Pangilinan J."/>
            <person name="Park H.-J."/>
            <person name="Ramirez L."/>
            <person name="Alfaro M."/>
            <person name="Sun H."/>
            <person name="Tritt A."/>
            <person name="Yoshinaga Y."/>
            <person name="Zwiers L.-H."/>
            <person name="Turgeon B."/>
            <person name="Goodwin S."/>
            <person name="Spatafora J."/>
            <person name="Crous P."/>
            <person name="Grigoriev I."/>
        </authorList>
    </citation>
    <scope>NUCLEOTIDE SEQUENCE</scope>
    <source>
        <strain evidence="1">CBS 675.92</strain>
    </source>
</reference>
<accession>A0A6A5TZI9</accession>